<evidence type="ECO:0000313" key="3">
    <source>
        <dbReference type="Proteomes" id="UP001058271"/>
    </source>
</evidence>
<organism evidence="2 3">
    <name type="scientific">Dactylosporangium roseum</name>
    <dbReference type="NCBI Taxonomy" id="47989"/>
    <lineage>
        <taxon>Bacteria</taxon>
        <taxon>Bacillati</taxon>
        <taxon>Actinomycetota</taxon>
        <taxon>Actinomycetes</taxon>
        <taxon>Micromonosporales</taxon>
        <taxon>Micromonosporaceae</taxon>
        <taxon>Dactylosporangium</taxon>
    </lineage>
</organism>
<dbReference type="Proteomes" id="UP001058271">
    <property type="component" value="Chromosome"/>
</dbReference>
<feature type="domain" description="GIY-YIG" evidence="1">
    <location>
        <begin position="12"/>
        <end position="84"/>
    </location>
</feature>
<proteinExistence type="predicted"/>
<protein>
    <recommendedName>
        <fullName evidence="1">GIY-YIG domain-containing protein</fullName>
    </recommendedName>
</protein>
<dbReference type="PROSITE" id="PS50164">
    <property type="entry name" value="GIY_YIG"/>
    <property type="match status" value="1"/>
</dbReference>
<reference evidence="2" key="1">
    <citation type="submission" date="2021-04" db="EMBL/GenBank/DDBJ databases">
        <title>Biosynthetic gene clusters of Dactylosporangioum roseum.</title>
        <authorList>
            <person name="Hartkoorn R.C."/>
            <person name="Beaudoing E."/>
            <person name="Hot D."/>
            <person name="Moureu S."/>
        </authorList>
    </citation>
    <scope>NUCLEOTIDE SEQUENCE</scope>
    <source>
        <strain evidence="2">NRRL B-16295</strain>
    </source>
</reference>
<evidence type="ECO:0000313" key="2">
    <source>
        <dbReference type="EMBL" id="UWZ37531.1"/>
    </source>
</evidence>
<accession>A0ABY5Z7H0</accession>
<name>A0ABY5Z7H0_9ACTN</name>
<gene>
    <name evidence="2" type="ORF">Drose_04400</name>
</gene>
<keyword evidence="3" id="KW-1185">Reference proteome</keyword>
<dbReference type="RefSeq" id="WP_260726888.1">
    <property type="nucleotide sequence ID" value="NZ_CP073721.1"/>
</dbReference>
<evidence type="ECO:0000259" key="1">
    <source>
        <dbReference type="PROSITE" id="PS50164"/>
    </source>
</evidence>
<dbReference type="EMBL" id="CP073721">
    <property type="protein sequence ID" value="UWZ37531.1"/>
    <property type="molecule type" value="Genomic_DNA"/>
</dbReference>
<dbReference type="SUPFAM" id="SSF82771">
    <property type="entry name" value="GIY-YIG endonuclease"/>
    <property type="match status" value="1"/>
</dbReference>
<dbReference type="InterPro" id="IPR000305">
    <property type="entry name" value="GIY-YIG_endonuc"/>
</dbReference>
<sequence>MTTELVRATDQRRCALYRHYDENDVLLYVGITESLGDRTNSGHARSSDWVQFASRAEAEWHDSRELASAAERAAVREERPVYNRQYAEWDVDRQIAAYLHRREVEELESLLDQYEHAVKQFLEWMLPADVAVATADTEDNYRWAGDRIDRRFPALVLLALGRTYRDRTIDLHDDATMDAYQAVLDVVGERLAAVRARRERAEEPPF</sequence>
<dbReference type="InterPro" id="IPR035901">
    <property type="entry name" value="GIY-YIG_endonuc_sf"/>
</dbReference>